<dbReference type="WBParaSite" id="Hba_21153">
    <property type="protein sequence ID" value="Hba_21153"/>
    <property type="gene ID" value="Hba_21153"/>
</dbReference>
<evidence type="ECO:0000313" key="1">
    <source>
        <dbReference type="Proteomes" id="UP000095283"/>
    </source>
</evidence>
<dbReference type="Gene3D" id="3.30.420.10">
    <property type="entry name" value="Ribonuclease H-like superfamily/Ribonuclease H"/>
    <property type="match status" value="1"/>
</dbReference>
<sequence>MKIYPFLDYIVSSDEKWIPYGNCRRPTRWLDRDEAPQHLPNTKLHQKKVTGVAKVHQELRRLRPKLVNRKGPILLHDNDRPQKLNELRYGTPRSPAHSPDLSDRLPLFQASRQLLQEVFNNQVVAKNVFEEFIVSKILCCRSK</sequence>
<dbReference type="Proteomes" id="UP000095283">
    <property type="component" value="Unplaced"/>
</dbReference>
<accession>A0A1I7XUJ6</accession>
<protein>
    <submittedName>
        <fullName evidence="2">Uncharacterized protein</fullName>
    </submittedName>
</protein>
<evidence type="ECO:0000313" key="2">
    <source>
        <dbReference type="WBParaSite" id="Hba_21153"/>
    </source>
</evidence>
<dbReference type="InterPro" id="IPR036397">
    <property type="entry name" value="RNaseH_sf"/>
</dbReference>
<keyword evidence="1" id="KW-1185">Reference proteome</keyword>
<name>A0A1I7XUJ6_HETBA</name>
<proteinExistence type="predicted"/>
<dbReference type="InterPro" id="IPR052709">
    <property type="entry name" value="Transposase-MT_Hybrid"/>
</dbReference>
<organism evidence="1 2">
    <name type="scientific">Heterorhabditis bacteriophora</name>
    <name type="common">Entomopathogenic nematode worm</name>
    <dbReference type="NCBI Taxonomy" id="37862"/>
    <lineage>
        <taxon>Eukaryota</taxon>
        <taxon>Metazoa</taxon>
        <taxon>Ecdysozoa</taxon>
        <taxon>Nematoda</taxon>
        <taxon>Chromadorea</taxon>
        <taxon>Rhabditida</taxon>
        <taxon>Rhabditina</taxon>
        <taxon>Rhabditomorpha</taxon>
        <taxon>Strongyloidea</taxon>
        <taxon>Heterorhabditidae</taxon>
        <taxon>Heterorhabditis</taxon>
    </lineage>
</organism>
<dbReference type="PANTHER" id="PTHR46060">
    <property type="entry name" value="MARINER MOS1 TRANSPOSASE-LIKE PROTEIN"/>
    <property type="match status" value="1"/>
</dbReference>
<reference evidence="2" key="1">
    <citation type="submission" date="2016-11" db="UniProtKB">
        <authorList>
            <consortium name="WormBaseParasite"/>
        </authorList>
    </citation>
    <scope>IDENTIFICATION</scope>
</reference>
<dbReference type="AlphaFoldDB" id="A0A1I7XUJ6"/>
<dbReference type="PANTHER" id="PTHR46060:SF1">
    <property type="entry name" value="MARINER MOS1 TRANSPOSASE-LIKE PROTEIN"/>
    <property type="match status" value="1"/>
</dbReference>
<dbReference type="GO" id="GO:0003676">
    <property type="term" value="F:nucleic acid binding"/>
    <property type="evidence" value="ECO:0007669"/>
    <property type="project" value="InterPro"/>
</dbReference>